<evidence type="ECO:0000256" key="1">
    <source>
        <dbReference type="ARBA" id="ARBA00004651"/>
    </source>
</evidence>
<comment type="subcellular location">
    <subcellularLocation>
        <location evidence="1">Cell membrane</location>
        <topology evidence="1">Multi-pass membrane protein</topology>
    </subcellularLocation>
</comment>
<keyword evidence="9" id="KW-0807">Transducer</keyword>
<evidence type="ECO:0000256" key="7">
    <source>
        <dbReference type="ARBA" id="ARBA00023136"/>
    </source>
</evidence>
<feature type="transmembrane region" description="Helical" evidence="10">
    <location>
        <begin position="39"/>
        <end position="58"/>
    </location>
</feature>
<keyword evidence="2" id="KW-1003">Cell membrane</keyword>
<reference evidence="11" key="1">
    <citation type="submission" date="2022-03" db="EMBL/GenBank/DDBJ databases">
        <authorList>
            <person name="Martin H S."/>
        </authorList>
    </citation>
    <scope>NUCLEOTIDE SEQUENCE</scope>
</reference>
<evidence type="ECO:0000256" key="6">
    <source>
        <dbReference type="ARBA" id="ARBA00022989"/>
    </source>
</evidence>
<dbReference type="PANTHER" id="PTHR21137">
    <property type="entry name" value="ODORANT RECEPTOR"/>
    <property type="match status" value="1"/>
</dbReference>
<keyword evidence="6 10" id="KW-1133">Transmembrane helix</keyword>
<keyword evidence="4 10" id="KW-0812">Transmembrane</keyword>
<feature type="transmembrane region" description="Helical" evidence="10">
    <location>
        <begin position="9"/>
        <end position="27"/>
    </location>
</feature>
<evidence type="ECO:0000256" key="8">
    <source>
        <dbReference type="ARBA" id="ARBA00023170"/>
    </source>
</evidence>
<evidence type="ECO:0000256" key="3">
    <source>
        <dbReference type="ARBA" id="ARBA00022606"/>
    </source>
</evidence>
<dbReference type="InterPro" id="IPR004117">
    <property type="entry name" value="7tm6_olfct_rcpt"/>
</dbReference>
<name>A0ABN8IYP6_9NEOP</name>
<evidence type="ECO:0000256" key="5">
    <source>
        <dbReference type="ARBA" id="ARBA00022725"/>
    </source>
</evidence>
<evidence type="ECO:0000256" key="10">
    <source>
        <dbReference type="SAM" id="Phobius"/>
    </source>
</evidence>
<keyword evidence="8" id="KW-0675">Receptor</keyword>
<feature type="transmembrane region" description="Helical" evidence="10">
    <location>
        <begin position="181"/>
        <end position="197"/>
    </location>
</feature>
<protein>
    <submittedName>
        <fullName evidence="11">Uncharacterized protein</fullName>
    </submittedName>
</protein>
<sequence>MEVSRPRRYFALHYIIFRVLGLGWWHHPDQNDTRNFHGWYLYYSITTELLCVVGFVILETIDPFIGEKDMDMFMFNLSFVITHNLTLIKVTDATHLNFEDATVNTEILVIKYKTEKQIEEALEDVLKSCFKQHQLLTSCVEKFSSTYSYGFMIQLLSSMGAICVVMVQISQDASTFKSTRLITSFAFFFAMIIQLALQCFTGNELTYQASQVAEAVMQCKWERMPPRLRALLIMTMIRAQRPLHLNAAGFANMDNECFVSTTCL</sequence>
<dbReference type="EMBL" id="OW152818">
    <property type="protein sequence ID" value="CAH2071412.1"/>
    <property type="molecule type" value="Genomic_DNA"/>
</dbReference>
<feature type="non-terminal residue" evidence="11">
    <location>
        <position position="264"/>
    </location>
</feature>
<organism evidence="11 12">
    <name type="scientific">Iphiclides podalirius</name>
    <name type="common">scarce swallowtail</name>
    <dbReference type="NCBI Taxonomy" id="110791"/>
    <lineage>
        <taxon>Eukaryota</taxon>
        <taxon>Metazoa</taxon>
        <taxon>Ecdysozoa</taxon>
        <taxon>Arthropoda</taxon>
        <taxon>Hexapoda</taxon>
        <taxon>Insecta</taxon>
        <taxon>Pterygota</taxon>
        <taxon>Neoptera</taxon>
        <taxon>Endopterygota</taxon>
        <taxon>Lepidoptera</taxon>
        <taxon>Glossata</taxon>
        <taxon>Ditrysia</taxon>
        <taxon>Papilionoidea</taxon>
        <taxon>Papilionidae</taxon>
        <taxon>Papilioninae</taxon>
        <taxon>Iphiclides</taxon>
    </lineage>
</organism>
<dbReference type="Pfam" id="PF02949">
    <property type="entry name" value="7tm_6"/>
    <property type="match status" value="1"/>
</dbReference>
<proteinExistence type="predicted"/>
<dbReference type="PANTHER" id="PTHR21137:SF35">
    <property type="entry name" value="ODORANT RECEPTOR 19A-RELATED"/>
    <property type="match status" value="1"/>
</dbReference>
<evidence type="ECO:0000313" key="11">
    <source>
        <dbReference type="EMBL" id="CAH2071412.1"/>
    </source>
</evidence>
<keyword evidence="5" id="KW-0552">Olfaction</keyword>
<feature type="transmembrane region" description="Helical" evidence="10">
    <location>
        <begin position="151"/>
        <end position="169"/>
    </location>
</feature>
<evidence type="ECO:0000256" key="4">
    <source>
        <dbReference type="ARBA" id="ARBA00022692"/>
    </source>
</evidence>
<evidence type="ECO:0000256" key="9">
    <source>
        <dbReference type="ARBA" id="ARBA00023224"/>
    </source>
</evidence>
<accession>A0ABN8IYP6</accession>
<dbReference type="Proteomes" id="UP000837857">
    <property type="component" value="Chromosome 6"/>
</dbReference>
<evidence type="ECO:0000313" key="12">
    <source>
        <dbReference type="Proteomes" id="UP000837857"/>
    </source>
</evidence>
<evidence type="ECO:0000256" key="2">
    <source>
        <dbReference type="ARBA" id="ARBA00022475"/>
    </source>
</evidence>
<keyword evidence="7 10" id="KW-0472">Membrane</keyword>
<keyword evidence="3" id="KW-0716">Sensory transduction</keyword>
<gene>
    <name evidence="11" type="ORF">IPOD504_LOCUS15107</name>
</gene>
<keyword evidence="12" id="KW-1185">Reference proteome</keyword>